<reference evidence="5" key="1">
    <citation type="journal article" date="2020" name="bioRxiv">
        <title>Comparative genomics of Chlamydomonas.</title>
        <authorList>
            <person name="Craig R.J."/>
            <person name="Hasan A.R."/>
            <person name="Ness R.W."/>
            <person name="Keightley P.D."/>
        </authorList>
    </citation>
    <scope>NUCLEOTIDE SEQUENCE</scope>
    <source>
        <strain evidence="5">CCAP 11/70</strain>
    </source>
</reference>
<dbReference type="EC" id="2.7.8.7" evidence="1"/>
<feature type="compositionally biased region" description="Low complexity" evidence="3">
    <location>
        <begin position="351"/>
        <end position="382"/>
    </location>
</feature>
<name>A0A835Y1V0_9CHLO</name>
<evidence type="ECO:0000256" key="2">
    <source>
        <dbReference type="ARBA" id="ARBA00022679"/>
    </source>
</evidence>
<evidence type="ECO:0000256" key="3">
    <source>
        <dbReference type="SAM" id="MobiDB-lite"/>
    </source>
</evidence>
<dbReference type="InterPro" id="IPR008278">
    <property type="entry name" value="4-PPantetheinyl_Trfase_dom"/>
</dbReference>
<feature type="compositionally biased region" description="Gly residues" evidence="3">
    <location>
        <begin position="140"/>
        <end position="150"/>
    </location>
</feature>
<feature type="region of interest" description="Disordered" evidence="3">
    <location>
        <begin position="348"/>
        <end position="393"/>
    </location>
</feature>
<feature type="region of interest" description="Disordered" evidence="3">
    <location>
        <begin position="16"/>
        <end position="50"/>
    </location>
</feature>
<keyword evidence="6" id="KW-1185">Reference proteome</keyword>
<evidence type="ECO:0000259" key="4">
    <source>
        <dbReference type="Pfam" id="PF01648"/>
    </source>
</evidence>
<protein>
    <recommendedName>
        <fullName evidence="1">holo-[acyl-carrier-protein] synthase</fullName>
        <ecNumber evidence="1">2.7.8.7</ecNumber>
    </recommendedName>
</protein>
<accession>A0A835Y1V0</accession>
<dbReference type="OrthoDB" id="26719at2759"/>
<dbReference type="AlphaFoldDB" id="A0A835Y1V0"/>
<organism evidence="5 6">
    <name type="scientific">Edaphochlamys debaryana</name>
    <dbReference type="NCBI Taxonomy" id="47281"/>
    <lineage>
        <taxon>Eukaryota</taxon>
        <taxon>Viridiplantae</taxon>
        <taxon>Chlorophyta</taxon>
        <taxon>core chlorophytes</taxon>
        <taxon>Chlorophyceae</taxon>
        <taxon>CS clade</taxon>
        <taxon>Chlamydomonadales</taxon>
        <taxon>Chlamydomonadales incertae sedis</taxon>
        <taxon>Edaphochlamys</taxon>
    </lineage>
</organism>
<gene>
    <name evidence="5" type="ORF">HYH03_008186</name>
</gene>
<comment type="caution">
    <text evidence="5">The sequence shown here is derived from an EMBL/GenBank/DDBJ whole genome shotgun (WGS) entry which is preliminary data.</text>
</comment>
<dbReference type="Pfam" id="PF01648">
    <property type="entry name" value="ACPS"/>
    <property type="match status" value="1"/>
</dbReference>
<feature type="region of interest" description="Disordered" evidence="3">
    <location>
        <begin position="122"/>
        <end position="157"/>
    </location>
</feature>
<dbReference type="GO" id="GO:0005829">
    <property type="term" value="C:cytosol"/>
    <property type="evidence" value="ECO:0007669"/>
    <property type="project" value="TreeGrafter"/>
</dbReference>
<dbReference type="EMBL" id="JAEHOE010000036">
    <property type="protein sequence ID" value="KAG2493672.1"/>
    <property type="molecule type" value="Genomic_DNA"/>
</dbReference>
<evidence type="ECO:0000313" key="6">
    <source>
        <dbReference type="Proteomes" id="UP000612055"/>
    </source>
</evidence>
<feature type="domain" description="4'-phosphopantetheinyl transferase" evidence="4">
    <location>
        <begin position="237"/>
        <end position="317"/>
    </location>
</feature>
<dbReference type="InterPro" id="IPR037143">
    <property type="entry name" value="4-PPantetheinyl_Trfase_dom_sf"/>
</dbReference>
<dbReference type="PANTHER" id="PTHR12215:SF15">
    <property type="entry name" value="4'-PHOSPHOPANTETHEINYL TRANSFERASE SUPERFAMILY-RELATED"/>
    <property type="match status" value="1"/>
</dbReference>
<dbReference type="Proteomes" id="UP000612055">
    <property type="component" value="Unassembled WGS sequence"/>
</dbReference>
<dbReference type="SUPFAM" id="SSF56214">
    <property type="entry name" value="4'-phosphopantetheinyl transferase"/>
    <property type="match status" value="1"/>
</dbReference>
<dbReference type="Gene3D" id="3.90.470.20">
    <property type="entry name" value="4'-phosphopantetheinyl transferase domain"/>
    <property type="match status" value="2"/>
</dbReference>
<dbReference type="GO" id="GO:0000287">
    <property type="term" value="F:magnesium ion binding"/>
    <property type="evidence" value="ECO:0007669"/>
    <property type="project" value="InterPro"/>
</dbReference>
<dbReference type="GO" id="GO:0019878">
    <property type="term" value="P:lysine biosynthetic process via aminoadipic acid"/>
    <property type="evidence" value="ECO:0007669"/>
    <property type="project" value="TreeGrafter"/>
</dbReference>
<dbReference type="GO" id="GO:0008897">
    <property type="term" value="F:holo-[acyl-carrier-protein] synthase activity"/>
    <property type="evidence" value="ECO:0007669"/>
    <property type="project" value="UniProtKB-EC"/>
</dbReference>
<dbReference type="PANTHER" id="PTHR12215">
    <property type="entry name" value="PHOSPHOPANTETHEINE TRANSFERASE"/>
    <property type="match status" value="1"/>
</dbReference>
<proteinExistence type="predicted"/>
<sequence length="537" mass="53965">MAARAAASRLRPACLSALGKQRPADQPPPTLAERRSASSHPAAKAWQRTTPLGQGRLQVWWTPLDEASTCAPDLTERYAACLPPADRASVASSASAAVAARRTAARALARLVLSRAADSEAVCGTAGGGGGAGPQADRGQAGGGSGGNGCTGASSVGDGHAVEEEAQALGARALRFRLSAHGKPHLLHRPGWPTLRHNLTHTADMAGVAVLHEPPRDPASSSAPSTSYDVPYGVSYSVGLDVERLDRAPKDPLAIARRRLAPGELAQLEALPDPEARRQRFVALWTLKEAYVKARGSGISAPPGLKGFEIGFADLSPAQRHELAAACGQSGSLAPAAQAITLRHVTPAPAPTSTATQDPASPLPSSAGTAAAGPTGTSGPLAEASAPARATVTSPAETAAGALGLTASAGGSVNGAVGAGLAGPGREGVRSCLVEMGPPEAASYGFLLFQPTPHHIAAVCVAARWCVVGAAEGPGAGRGGCEGEDGGEECGVAEVEPGLGLPPVPSLTAAVEQWWCVPLAAQRRLAGAEVTLLGLTP</sequence>
<evidence type="ECO:0000256" key="1">
    <source>
        <dbReference type="ARBA" id="ARBA00013172"/>
    </source>
</evidence>
<evidence type="ECO:0000313" key="5">
    <source>
        <dbReference type="EMBL" id="KAG2493672.1"/>
    </source>
</evidence>
<keyword evidence="2" id="KW-0808">Transferase</keyword>
<dbReference type="InterPro" id="IPR050559">
    <property type="entry name" value="P-Pant_transferase_sf"/>
</dbReference>